<reference evidence="1 2" key="1">
    <citation type="submission" date="2016-01" db="EMBL/GenBank/DDBJ databases">
        <title>Complete genome and mega plasmid sequence of Sphingomonas panacis DCY99 elicits systemic resistance in rice to Xanthomonas oryzae.</title>
        <authorList>
            <person name="Kim Y.J."/>
            <person name="Yang D.C."/>
            <person name="Sing P."/>
        </authorList>
    </citation>
    <scope>NUCLEOTIDE SEQUENCE [LARGE SCALE GENOMIC DNA]</scope>
    <source>
        <strain evidence="1 2">DCY99</strain>
    </source>
</reference>
<sequence length="234" mass="26022">MTDIPTPGTPARLYSQTHHDERGNFHYQGDLYRAGDNLATLAARIEGHLKSKFPDTRFALRTEKFAGGRKIIAEILDAPTDLTPRDTQNSFFVEVRDQMERFGFTRSNLLQDFHSCSFYCEARIGQAYWAALAARRGAKNPVQAKVTLAAFKKQIRAGDSLKLIGAPAGHRALGTARAIIKVRSGDVILDGRSHLSFPRASAFACDGKLVWISIGSEYDPDAHLLYEWLRQDAA</sequence>
<accession>A0A1B3ZEE4</accession>
<dbReference type="KEGG" id="span:AWL63_19440"/>
<organism evidence="1 2">
    <name type="scientific">Sphingomonas panacis</name>
    <dbReference type="NCBI Taxonomy" id="1560345"/>
    <lineage>
        <taxon>Bacteria</taxon>
        <taxon>Pseudomonadati</taxon>
        <taxon>Pseudomonadota</taxon>
        <taxon>Alphaproteobacteria</taxon>
        <taxon>Sphingomonadales</taxon>
        <taxon>Sphingomonadaceae</taxon>
        <taxon>Sphingomonas</taxon>
    </lineage>
</organism>
<keyword evidence="2" id="KW-1185">Reference proteome</keyword>
<evidence type="ECO:0000313" key="1">
    <source>
        <dbReference type="EMBL" id="AOH85799.1"/>
    </source>
</evidence>
<name>A0A1B3ZEE4_9SPHN</name>
<dbReference type="OrthoDB" id="7465799at2"/>
<dbReference type="EMBL" id="CP014168">
    <property type="protein sequence ID" value="AOH85799.1"/>
    <property type="molecule type" value="Genomic_DNA"/>
</dbReference>
<dbReference type="RefSeq" id="WP_069206329.1">
    <property type="nucleotide sequence ID" value="NZ_CP014168.1"/>
</dbReference>
<gene>
    <name evidence="1" type="ORF">AWL63_19440</name>
</gene>
<dbReference type="STRING" id="1560345.AWL63_19440"/>
<protein>
    <submittedName>
        <fullName evidence="1">Uncharacterized protein</fullName>
    </submittedName>
</protein>
<dbReference type="AlphaFoldDB" id="A0A1B3ZEE4"/>
<proteinExistence type="predicted"/>
<evidence type="ECO:0000313" key="2">
    <source>
        <dbReference type="Proteomes" id="UP000094256"/>
    </source>
</evidence>
<dbReference type="Proteomes" id="UP000094256">
    <property type="component" value="Chromosome"/>
</dbReference>